<feature type="compositionally biased region" description="Basic and acidic residues" evidence="1">
    <location>
        <begin position="56"/>
        <end position="66"/>
    </location>
</feature>
<dbReference type="Proteomes" id="UP000752297">
    <property type="component" value="Unassembled WGS sequence"/>
</dbReference>
<sequence length="66" mass="7760">MSEIVNLQQFKKKKARASKEQQAEQNRVLFGRTKAEKEFACKEMRKTEQFLTSNRLDPDDKPDEGK</sequence>
<evidence type="ECO:0000313" key="2">
    <source>
        <dbReference type="EMBL" id="MBV2143908.1"/>
    </source>
</evidence>
<dbReference type="RefSeq" id="WP_217677908.1">
    <property type="nucleotide sequence ID" value="NZ_JAHRVA010000004.1"/>
</dbReference>
<organism evidence="2 3">
    <name type="scientific">Falsochrobactrum tianjinense</name>
    <dbReference type="NCBI Taxonomy" id="2706015"/>
    <lineage>
        <taxon>Bacteria</taxon>
        <taxon>Pseudomonadati</taxon>
        <taxon>Pseudomonadota</taxon>
        <taxon>Alphaproteobacteria</taxon>
        <taxon>Hyphomicrobiales</taxon>
        <taxon>Brucellaceae</taxon>
        <taxon>Falsochrobactrum</taxon>
    </lineage>
</organism>
<keyword evidence="3" id="KW-1185">Reference proteome</keyword>
<gene>
    <name evidence="2" type="ORF">KUG47_10420</name>
</gene>
<feature type="region of interest" description="Disordered" evidence="1">
    <location>
        <begin position="1"/>
        <end position="23"/>
    </location>
</feature>
<accession>A0A949UVC0</accession>
<reference evidence="2 3" key="1">
    <citation type="submission" date="2021-06" db="EMBL/GenBank/DDBJ databases">
        <title>Falsochrobactrum tianjin sp.nov., a new petroleum-degrading bacteria isolated from oily soils.</title>
        <authorList>
            <person name="Chen G."/>
            <person name="Chen H."/>
            <person name="Tian J."/>
            <person name="Qing J."/>
            <person name="Zhong L."/>
            <person name="Ma W."/>
            <person name="Song Y."/>
            <person name="Cui X."/>
            <person name="Yan B."/>
        </authorList>
    </citation>
    <scope>NUCLEOTIDE SEQUENCE [LARGE SCALE GENOMIC DNA]</scope>
    <source>
        <strain evidence="2 3">TDYN1</strain>
    </source>
</reference>
<protein>
    <submittedName>
        <fullName evidence="2">DUF4169 family protein</fullName>
    </submittedName>
</protein>
<proteinExistence type="predicted"/>
<dbReference type="Pfam" id="PF13770">
    <property type="entry name" value="DUF4169"/>
    <property type="match status" value="1"/>
</dbReference>
<name>A0A949UVC0_9HYPH</name>
<evidence type="ECO:0000256" key="1">
    <source>
        <dbReference type="SAM" id="MobiDB-lite"/>
    </source>
</evidence>
<comment type="caution">
    <text evidence="2">The sequence shown here is derived from an EMBL/GenBank/DDBJ whole genome shotgun (WGS) entry which is preliminary data.</text>
</comment>
<dbReference type="InterPro" id="IPR025227">
    <property type="entry name" value="DUF4169"/>
</dbReference>
<evidence type="ECO:0000313" key="3">
    <source>
        <dbReference type="Proteomes" id="UP000752297"/>
    </source>
</evidence>
<dbReference type="EMBL" id="JAHRVA010000004">
    <property type="protein sequence ID" value="MBV2143908.1"/>
    <property type="molecule type" value="Genomic_DNA"/>
</dbReference>
<feature type="region of interest" description="Disordered" evidence="1">
    <location>
        <begin position="47"/>
        <end position="66"/>
    </location>
</feature>
<dbReference type="AlphaFoldDB" id="A0A949UVC0"/>